<dbReference type="EMBL" id="JAQQWM010000008">
    <property type="protein sequence ID" value="KAK8054304.1"/>
    <property type="molecule type" value="Genomic_DNA"/>
</dbReference>
<evidence type="ECO:0000256" key="1">
    <source>
        <dbReference type="SAM" id="MobiDB-lite"/>
    </source>
</evidence>
<feature type="compositionally biased region" description="Low complexity" evidence="1">
    <location>
        <begin position="119"/>
        <end position="137"/>
    </location>
</feature>
<dbReference type="Proteomes" id="UP001446871">
    <property type="component" value="Unassembled WGS sequence"/>
</dbReference>
<reference evidence="3 4" key="1">
    <citation type="submission" date="2023-01" db="EMBL/GenBank/DDBJ databases">
        <title>Analysis of 21 Apiospora genomes using comparative genomics revels a genus with tremendous synthesis potential of carbohydrate active enzymes and secondary metabolites.</title>
        <authorList>
            <person name="Sorensen T."/>
        </authorList>
    </citation>
    <scope>NUCLEOTIDE SEQUENCE [LARGE SCALE GENOMIC DNA]</scope>
    <source>
        <strain evidence="3 4">CBS 83171</strain>
    </source>
</reference>
<accession>A0ABR1U8P0</accession>
<feature type="region of interest" description="Disordered" evidence="1">
    <location>
        <begin position="119"/>
        <end position="156"/>
    </location>
</feature>
<evidence type="ECO:0000256" key="2">
    <source>
        <dbReference type="SAM" id="Phobius"/>
    </source>
</evidence>
<evidence type="ECO:0000313" key="4">
    <source>
        <dbReference type="Proteomes" id="UP001446871"/>
    </source>
</evidence>
<evidence type="ECO:0000313" key="3">
    <source>
        <dbReference type="EMBL" id="KAK8054304.1"/>
    </source>
</evidence>
<sequence length="229" mass="24724">MVAISQTVTVASVLTDTGCALLLGIMLWKMQMAKTSKLESLCSRFDCLDLSFDSSASFATTARAPFLSHYDDPTNDLMYYCGYMVLFSNVETGIGLFASPLPSIRRAYLIIIRKEGTNGSSNGSGPSNPQQDNSGIVTIGGTGGVMGGGGNIKSKSSRVRNRFINPTDLGQSEAHVDGGGGWERFNDYGSDKCIPVPQHDKTKIRVDQSYAVEMHPVESLDSHKGYDME</sequence>
<keyword evidence="2" id="KW-0472">Membrane</keyword>
<gene>
    <name evidence="3" type="ORF">PG996_013605</name>
</gene>
<feature type="transmembrane region" description="Helical" evidence="2">
    <location>
        <begin position="6"/>
        <end position="28"/>
    </location>
</feature>
<comment type="caution">
    <text evidence="3">The sequence shown here is derived from an EMBL/GenBank/DDBJ whole genome shotgun (WGS) entry which is preliminary data.</text>
</comment>
<keyword evidence="2" id="KW-1133">Transmembrane helix</keyword>
<organism evidence="3 4">
    <name type="scientific">Apiospora saccharicola</name>
    <dbReference type="NCBI Taxonomy" id="335842"/>
    <lineage>
        <taxon>Eukaryota</taxon>
        <taxon>Fungi</taxon>
        <taxon>Dikarya</taxon>
        <taxon>Ascomycota</taxon>
        <taxon>Pezizomycotina</taxon>
        <taxon>Sordariomycetes</taxon>
        <taxon>Xylariomycetidae</taxon>
        <taxon>Amphisphaeriales</taxon>
        <taxon>Apiosporaceae</taxon>
        <taxon>Apiospora</taxon>
    </lineage>
</organism>
<feature type="compositionally biased region" description="Gly residues" evidence="1">
    <location>
        <begin position="138"/>
        <end position="151"/>
    </location>
</feature>
<proteinExistence type="predicted"/>
<keyword evidence="4" id="KW-1185">Reference proteome</keyword>
<protein>
    <submittedName>
        <fullName evidence="3">Uncharacterized protein</fullName>
    </submittedName>
</protein>
<keyword evidence="2" id="KW-0812">Transmembrane</keyword>
<name>A0ABR1U8P0_9PEZI</name>